<dbReference type="Pfam" id="PF16067">
    <property type="entry name" value="DUF4809"/>
    <property type="match status" value="1"/>
</dbReference>
<dbReference type="InterPro" id="IPR032080">
    <property type="entry name" value="DUF4809"/>
</dbReference>
<accession>A0ABV9MU45</accession>
<dbReference type="Proteomes" id="UP001595969">
    <property type="component" value="Unassembled WGS sequence"/>
</dbReference>
<gene>
    <name evidence="1" type="ORF">ACFO5I_00115</name>
</gene>
<name>A0ABV9MU45_9ENTE</name>
<dbReference type="RefSeq" id="WP_204654921.1">
    <property type="nucleotide sequence ID" value="NZ_JAFBFD010000044.1"/>
</dbReference>
<sequence length="134" mass="14689">MKATITCTTELVQGGCNACPVVPATTYALAFDQTPTPLEGLDVESLVMVVALKNGFRQELVMGMDDDYIVFKKDGQEVSAKEQYGSLTYEGQGVAQTLQNRYLKNDELFAKVNDVLKNVFALPAVEFIVEEVEA</sequence>
<dbReference type="EMBL" id="JBHSGS010000002">
    <property type="protein sequence ID" value="MFC4718178.1"/>
    <property type="molecule type" value="Genomic_DNA"/>
</dbReference>
<reference evidence="2" key="1">
    <citation type="journal article" date="2019" name="Int. J. Syst. Evol. Microbiol.">
        <title>The Global Catalogue of Microorganisms (GCM) 10K type strain sequencing project: providing services to taxonomists for standard genome sequencing and annotation.</title>
        <authorList>
            <consortium name="The Broad Institute Genomics Platform"/>
            <consortium name="The Broad Institute Genome Sequencing Center for Infectious Disease"/>
            <person name="Wu L."/>
            <person name="Ma J."/>
        </authorList>
    </citation>
    <scope>NUCLEOTIDE SEQUENCE [LARGE SCALE GENOMIC DNA]</scope>
    <source>
        <strain evidence="2">CGMCC 1.19032</strain>
    </source>
</reference>
<protein>
    <submittedName>
        <fullName evidence="1">DUF4809 family protein</fullName>
    </submittedName>
</protein>
<organism evidence="1 2">
    <name type="scientific">Enterococcus lemanii</name>
    <dbReference type="NCBI Taxonomy" id="1159752"/>
    <lineage>
        <taxon>Bacteria</taxon>
        <taxon>Bacillati</taxon>
        <taxon>Bacillota</taxon>
        <taxon>Bacilli</taxon>
        <taxon>Lactobacillales</taxon>
        <taxon>Enterococcaceae</taxon>
        <taxon>Enterococcus</taxon>
    </lineage>
</organism>
<keyword evidence="2" id="KW-1185">Reference proteome</keyword>
<evidence type="ECO:0000313" key="1">
    <source>
        <dbReference type="EMBL" id="MFC4718178.1"/>
    </source>
</evidence>
<proteinExistence type="predicted"/>
<evidence type="ECO:0000313" key="2">
    <source>
        <dbReference type="Proteomes" id="UP001595969"/>
    </source>
</evidence>
<comment type="caution">
    <text evidence="1">The sequence shown here is derived from an EMBL/GenBank/DDBJ whole genome shotgun (WGS) entry which is preliminary data.</text>
</comment>